<keyword evidence="5 9" id="KW-0630">Potassium</keyword>
<proteinExistence type="inferred from homology"/>
<feature type="transmembrane region" description="Helical" evidence="9">
    <location>
        <begin position="283"/>
        <end position="302"/>
    </location>
</feature>
<evidence type="ECO:0000256" key="6">
    <source>
        <dbReference type="ARBA" id="ARBA00022989"/>
    </source>
</evidence>
<keyword evidence="8 9" id="KW-0472">Membrane</keyword>
<dbReference type="GO" id="GO:0008556">
    <property type="term" value="F:P-type potassium transmembrane transporter activity"/>
    <property type="evidence" value="ECO:0007669"/>
    <property type="project" value="InterPro"/>
</dbReference>
<dbReference type="Proteomes" id="UP000003240">
    <property type="component" value="Unassembled WGS sequence"/>
</dbReference>
<comment type="similarity">
    <text evidence="9">Belongs to the KdpA family.</text>
</comment>
<dbReference type="STRING" id="1009370.ALO_09664"/>
<reference evidence="10 11" key="1">
    <citation type="journal article" date="2011" name="EMBO J.">
        <title>Structural diversity of bacterial flagellar motors.</title>
        <authorList>
            <person name="Chen S."/>
            <person name="Beeby M."/>
            <person name="Murphy G.E."/>
            <person name="Leadbetter J.R."/>
            <person name="Hendrixson D.R."/>
            <person name="Briegel A."/>
            <person name="Li Z."/>
            <person name="Shi J."/>
            <person name="Tocheva E.I."/>
            <person name="Muller A."/>
            <person name="Dobro M.J."/>
            <person name="Jensen G.J."/>
        </authorList>
    </citation>
    <scope>NUCLEOTIDE SEQUENCE [LARGE SCALE GENOMIC DNA]</scope>
    <source>
        <strain evidence="10 11">DSM 6540</strain>
    </source>
</reference>
<comment type="function">
    <text evidence="9">Part of the high-affinity ATP-driven potassium transport (or Kdp) system, which catalyzes the hydrolysis of ATP coupled with the electrogenic transport of potassium into the cytoplasm. This subunit binds the extracellular potassium ions and delivers the ions to the membrane domain of KdpB through an intramembrane tunnel.</text>
</comment>
<evidence type="ECO:0000256" key="8">
    <source>
        <dbReference type="ARBA" id="ARBA00023136"/>
    </source>
</evidence>
<feature type="transmembrane region" description="Helical" evidence="9">
    <location>
        <begin position="527"/>
        <end position="549"/>
    </location>
</feature>
<evidence type="ECO:0000256" key="1">
    <source>
        <dbReference type="ARBA" id="ARBA00022448"/>
    </source>
</evidence>
<evidence type="ECO:0000256" key="3">
    <source>
        <dbReference type="ARBA" id="ARBA00022538"/>
    </source>
</evidence>
<feature type="transmembrane region" description="Helical" evidence="9">
    <location>
        <begin position="6"/>
        <end position="26"/>
    </location>
</feature>
<evidence type="ECO:0000313" key="10">
    <source>
        <dbReference type="EMBL" id="EGO64094.1"/>
    </source>
</evidence>
<feature type="transmembrane region" description="Helical" evidence="9">
    <location>
        <begin position="482"/>
        <end position="506"/>
    </location>
</feature>
<dbReference type="PANTHER" id="PTHR30607">
    <property type="entry name" value="POTASSIUM-TRANSPORTING ATPASE A CHAIN"/>
    <property type="match status" value="1"/>
</dbReference>
<protein>
    <recommendedName>
        <fullName evidence="9">Potassium-transporting ATPase potassium-binding subunit</fullName>
    </recommendedName>
    <alternativeName>
        <fullName evidence="9">ATP phosphohydrolase [potassium-transporting] A chain</fullName>
    </alternativeName>
    <alternativeName>
        <fullName evidence="9">Potassium-binding and translocating subunit A</fullName>
    </alternativeName>
    <alternativeName>
        <fullName evidence="9">Potassium-translocating ATPase A chain</fullName>
    </alternativeName>
</protein>
<evidence type="ECO:0000256" key="4">
    <source>
        <dbReference type="ARBA" id="ARBA00022692"/>
    </source>
</evidence>
<feature type="transmembrane region" description="Helical" evidence="9">
    <location>
        <begin position="421"/>
        <end position="440"/>
    </location>
</feature>
<dbReference type="Pfam" id="PF03814">
    <property type="entry name" value="KdpA"/>
    <property type="match status" value="1"/>
</dbReference>
<name>F7NIN0_9FIRM</name>
<evidence type="ECO:0000313" key="11">
    <source>
        <dbReference type="Proteomes" id="UP000003240"/>
    </source>
</evidence>
<dbReference type="eggNOG" id="COG2060">
    <property type="taxonomic scope" value="Bacteria"/>
</dbReference>
<feature type="transmembrane region" description="Helical" evidence="9">
    <location>
        <begin position="136"/>
        <end position="155"/>
    </location>
</feature>
<keyword evidence="11" id="KW-1185">Reference proteome</keyword>
<dbReference type="EMBL" id="AFGF01000078">
    <property type="protein sequence ID" value="EGO64094.1"/>
    <property type="molecule type" value="Genomic_DNA"/>
</dbReference>
<dbReference type="HAMAP" id="MF_00275">
    <property type="entry name" value="KdpA"/>
    <property type="match status" value="1"/>
</dbReference>
<dbReference type="GO" id="GO:0030955">
    <property type="term" value="F:potassium ion binding"/>
    <property type="evidence" value="ECO:0007669"/>
    <property type="project" value="UniProtKB-UniRule"/>
</dbReference>
<sequence length="566" mass="60105">MADIVLFGLFLAVVLLLAWPLGNYMAKVFIMEKTFLDPVLQPLERLIYRLAGINPEQEMNWRQYTAALLLFNVLGAILVFLIQVLQGSLFWNPAGLNSVSPWHLAFNTAVSFMTNTNWQSYGGESTMSYFTQMTALTVQNFVSAAVGVAVAIALIRGLTRKAASTIGNFWVDLVRSIFRVLLPLSIVFTLIFVQQGAIQNLSPYLTLQTLEGTEQTLAMGPVASQEAPKLLGTNGGGFFNANSAHPFENPTPFTNFLQVTGIFLIPAALVLTFGRMAGQRQGYTILATMVLLFALMLAGTYLSELNGNLILAGLGLDGPTAMEGKEVRFGVGGSVLFATVTTAASCGAVNAMHDSFTPLGGLFPLLQMQLGEVIFGGVSAGFYGILLYIILSMFIVGLLVGRTPEYLGKKIEAREIRMATLGILLPAVSILTSSAVAAATDLGISSVLNPGPHGLSEITYAFASAAGNNGSAFGGLSANTPFYNLMLAMGMLIGRFGVILPVLALAGDMAEKKISPPGPGTFPTTGWLFVALLAGVILIVGALTFLPVLTLGPIAEHLLMLHGTTF</sequence>
<organism evidence="10 11">
    <name type="scientific">Acetonema longum DSM 6540</name>
    <dbReference type="NCBI Taxonomy" id="1009370"/>
    <lineage>
        <taxon>Bacteria</taxon>
        <taxon>Bacillati</taxon>
        <taxon>Bacillota</taxon>
        <taxon>Negativicutes</taxon>
        <taxon>Acetonemataceae</taxon>
        <taxon>Acetonema</taxon>
    </lineage>
</organism>
<dbReference type="PIRSF" id="PIRSF001294">
    <property type="entry name" value="K_ATPaseA"/>
    <property type="match status" value="1"/>
</dbReference>
<dbReference type="GO" id="GO:0016787">
    <property type="term" value="F:hydrolase activity"/>
    <property type="evidence" value="ECO:0007669"/>
    <property type="project" value="UniProtKB-KW"/>
</dbReference>
<keyword evidence="2 9" id="KW-1003">Cell membrane</keyword>
<dbReference type="InterPro" id="IPR004623">
    <property type="entry name" value="KdpA"/>
</dbReference>
<keyword evidence="3 9" id="KW-0633">Potassium transport</keyword>
<evidence type="ECO:0000256" key="5">
    <source>
        <dbReference type="ARBA" id="ARBA00022958"/>
    </source>
</evidence>
<keyword evidence="4 9" id="KW-0812">Transmembrane</keyword>
<comment type="subcellular location">
    <subcellularLocation>
        <location evidence="9">Cell membrane</location>
        <topology evidence="9">Multi-pass membrane protein</topology>
    </subcellularLocation>
</comment>
<dbReference type="PANTHER" id="PTHR30607:SF2">
    <property type="entry name" value="POTASSIUM-TRANSPORTING ATPASE POTASSIUM-BINDING SUBUNIT"/>
    <property type="match status" value="1"/>
</dbReference>
<evidence type="ECO:0000256" key="2">
    <source>
        <dbReference type="ARBA" id="ARBA00022475"/>
    </source>
</evidence>
<evidence type="ECO:0000256" key="9">
    <source>
        <dbReference type="HAMAP-Rule" id="MF_00275"/>
    </source>
</evidence>
<accession>F7NIN0</accession>
<evidence type="ECO:0000256" key="7">
    <source>
        <dbReference type="ARBA" id="ARBA00023065"/>
    </source>
</evidence>
<dbReference type="NCBIfam" id="TIGR00680">
    <property type="entry name" value="kdpA"/>
    <property type="match status" value="1"/>
</dbReference>
<feature type="transmembrane region" description="Helical" evidence="9">
    <location>
        <begin position="64"/>
        <end position="85"/>
    </location>
</feature>
<feature type="transmembrane region" description="Helical" evidence="9">
    <location>
        <begin position="253"/>
        <end position="271"/>
    </location>
</feature>
<dbReference type="RefSeq" id="WP_004095166.1">
    <property type="nucleotide sequence ID" value="NZ_AFGF01000078.1"/>
</dbReference>
<dbReference type="AlphaFoldDB" id="F7NIN0"/>
<gene>
    <name evidence="9" type="primary">kdpA</name>
    <name evidence="10" type="ORF">ALO_09664</name>
</gene>
<dbReference type="GO" id="GO:0005886">
    <property type="term" value="C:plasma membrane"/>
    <property type="evidence" value="ECO:0007669"/>
    <property type="project" value="UniProtKB-SubCell"/>
</dbReference>
<feature type="transmembrane region" description="Helical" evidence="9">
    <location>
        <begin position="176"/>
        <end position="198"/>
    </location>
</feature>
<keyword evidence="6 9" id="KW-1133">Transmembrane helix</keyword>
<keyword evidence="7 9" id="KW-0406">Ion transport</keyword>
<comment type="caution">
    <text evidence="10">The sequence shown here is derived from an EMBL/GenBank/DDBJ whole genome shotgun (WGS) entry which is preliminary data.</text>
</comment>
<keyword evidence="10" id="KW-0378">Hydrolase</keyword>
<dbReference type="OrthoDB" id="9763796at2"/>
<feature type="transmembrane region" description="Helical" evidence="9">
    <location>
        <begin position="373"/>
        <end position="400"/>
    </location>
</feature>
<comment type="subunit">
    <text evidence="9">The system is composed of three essential subunits: KdpA, KdpB and KdpC.</text>
</comment>
<keyword evidence="1 9" id="KW-0813">Transport</keyword>